<evidence type="ECO:0000313" key="7">
    <source>
        <dbReference type="EMBL" id="KRG11935.1"/>
    </source>
</evidence>
<comment type="caution">
    <text evidence="7">The sequence shown here is derived from an EMBL/GenBank/DDBJ whole genome shotgun (WGS) entry which is preliminary data.</text>
</comment>
<dbReference type="GO" id="GO:0016020">
    <property type="term" value="C:membrane"/>
    <property type="evidence" value="ECO:0007669"/>
    <property type="project" value="UniProtKB-SubCell"/>
</dbReference>
<dbReference type="InterPro" id="IPR051328">
    <property type="entry name" value="T7SS_ABC-Transporter"/>
</dbReference>
<dbReference type="PANTHER" id="PTHR43077:SF5">
    <property type="entry name" value="PHAGE INFECTION PROTEIN"/>
    <property type="match status" value="1"/>
</dbReference>
<feature type="transmembrane region" description="Helical" evidence="5">
    <location>
        <begin position="365"/>
        <end position="385"/>
    </location>
</feature>
<evidence type="ECO:0000256" key="4">
    <source>
        <dbReference type="ARBA" id="ARBA00023136"/>
    </source>
</evidence>
<evidence type="ECO:0000313" key="8">
    <source>
        <dbReference type="Proteomes" id="UP000053881"/>
    </source>
</evidence>
<evidence type="ECO:0000256" key="5">
    <source>
        <dbReference type="SAM" id="Phobius"/>
    </source>
</evidence>
<feature type="domain" description="ABC-2 type transporter transmembrane" evidence="6">
    <location>
        <begin position="21"/>
        <end position="380"/>
    </location>
</feature>
<dbReference type="InterPro" id="IPR013525">
    <property type="entry name" value="ABC2_TM"/>
</dbReference>
<sequence>MKSIQSFFKHKETYIGMGTALSAFLVIFFCIWMTAYDGVMERTDNLRMGLVNEDKQLGTTIQEEITTQIPFEVKNYTSIEKAKKDLNRHELDMVVQIPRSFSEQLEGQGEANVIYFINQANATMSKQIMDGAAQAMTQSMNDYVNGYKQQQIVAALPQQFEAVIPSKELAQQLSKNMTEVFQSFNAQSVQASIEKTNNVDGFAATMVPLMIVLASFVGSMIMSMNLNIVALKLKNDDKKWALFIARQIINMGVALILAALTLVFLIVFQIEWTTNIWTVAMFQFFVYFAFLNLTQMFVVIFGTGGMLFNIIGLSLQLVTSGVIVPKVMLSDFYQAVGSYLPATYADAVNGYYTVIFGGEQLSTDLIALLLASAVTLFVAWMRISFQKTTTQTSKMTV</sequence>
<keyword evidence="3 5" id="KW-1133">Transmembrane helix</keyword>
<protein>
    <submittedName>
        <fullName evidence="7">Membrane protein</fullName>
    </submittedName>
</protein>
<accession>A0A0Q9XUA5</accession>
<evidence type="ECO:0000256" key="2">
    <source>
        <dbReference type="ARBA" id="ARBA00022692"/>
    </source>
</evidence>
<dbReference type="Proteomes" id="UP000053881">
    <property type="component" value="Unassembled WGS sequence"/>
</dbReference>
<feature type="transmembrane region" description="Helical" evidence="5">
    <location>
        <begin position="206"/>
        <end position="228"/>
    </location>
</feature>
<dbReference type="AlphaFoldDB" id="A0A0Q9XUA5"/>
<evidence type="ECO:0000259" key="6">
    <source>
        <dbReference type="Pfam" id="PF12698"/>
    </source>
</evidence>
<keyword evidence="2 5" id="KW-0812">Transmembrane</keyword>
<organism evidence="7 8">
    <name type="scientific">Lederbergia galactosidilytica</name>
    <dbReference type="NCBI Taxonomy" id="217031"/>
    <lineage>
        <taxon>Bacteria</taxon>
        <taxon>Bacillati</taxon>
        <taxon>Bacillota</taxon>
        <taxon>Bacilli</taxon>
        <taxon>Bacillales</taxon>
        <taxon>Bacillaceae</taxon>
        <taxon>Lederbergia</taxon>
    </lineage>
</organism>
<dbReference type="GO" id="GO:0140359">
    <property type="term" value="F:ABC-type transporter activity"/>
    <property type="evidence" value="ECO:0007669"/>
    <property type="project" value="InterPro"/>
</dbReference>
<dbReference type="Gene3D" id="3.40.1710.10">
    <property type="entry name" value="abc type-2 transporter like domain"/>
    <property type="match status" value="1"/>
</dbReference>
<dbReference type="PANTHER" id="PTHR43077">
    <property type="entry name" value="TRANSPORT PERMEASE YVFS-RELATED"/>
    <property type="match status" value="1"/>
</dbReference>
<dbReference type="PATRIC" id="fig|217031.4.peg.4113"/>
<gene>
    <name evidence="7" type="ORF">ACA29_12385</name>
</gene>
<feature type="transmembrane region" description="Helical" evidence="5">
    <location>
        <begin position="12"/>
        <end position="35"/>
    </location>
</feature>
<proteinExistence type="predicted"/>
<keyword evidence="4 5" id="KW-0472">Membrane</keyword>
<name>A0A0Q9XUA5_9BACI</name>
<evidence type="ECO:0000256" key="1">
    <source>
        <dbReference type="ARBA" id="ARBA00004141"/>
    </source>
</evidence>
<feature type="transmembrane region" description="Helical" evidence="5">
    <location>
        <begin position="248"/>
        <end position="270"/>
    </location>
</feature>
<evidence type="ECO:0000256" key="3">
    <source>
        <dbReference type="ARBA" id="ARBA00022989"/>
    </source>
</evidence>
<feature type="transmembrane region" description="Helical" evidence="5">
    <location>
        <begin position="276"/>
        <end position="294"/>
    </location>
</feature>
<dbReference type="Pfam" id="PF12698">
    <property type="entry name" value="ABC2_membrane_3"/>
    <property type="match status" value="1"/>
</dbReference>
<feature type="transmembrane region" description="Helical" evidence="5">
    <location>
        <begin position="306"/>
        <end position="324"/>
    </location>
</feature>
<comment type="subcellular location">
    <subcellularLocation>
        <location evidence="1">Membrane</location>
        <topology evidence="1">Multi-pass membrane protein</topology>
    </subcellularLocation>
</comment>
<dbReference type="EMBL" id="LGPB01000103">
    <property type="protein sequence ID" value="KRG11935.1"/>
    <property type="molecule type" value="Genomic_DNA"/>
</dbReference>
<reference evidence="7 8" key="1">
    <citation type="submission" date="2015-06" db="EMBL/GenBank/DDBJ databases">
        <title>Genome sequencing project of Bacillus galactosidilyticus PL133.</title>
        <authorList>
            <person name="Gaiero J."/>
            <person name="Nicol R."/>
            <person name="Habash M."/>
        </authorList>
    </citation>
    <scope>NUCLEOTIDE SEQUENCE [LARGE SCALE GENOMIC DNA]</scope>
    <source>
        <strain evidence="7 8">PL133</strain>
    </source>
</reference>